<keyword evidence="2" id="KW-0442">Lipid degradation</keyword>
<dbReference type="SUPFAM" id="SSF53474">
    <property type="entry name" value="alpha/beta-Hydrolases"/>
    <property type="match status" value="1"/>
</dbReference>
<evidence type="ECO:0000256" key="1">
    <source>
        <dbReference type="ARBA" id="ARBA00022801"/>
    </source>
</evidence>
<protein>
    <recommendedName>
        <fullName evidence="7">Dienelactone hydrolase</fullName>
    </recommendedName>
</protein>
<organism evidence="5 6">
    <name type="scientific">Parahaliea mediterranea</name>
    <dbReference type="NCBI Taxonomy" id="651086"/>
    <lineage>
        <taxon>Bacteria</taxon>
        <taxon>Pseudomonadati</taxon>
        <taxon>Pseudomonadota</taxon>
        <taxon>Gammaproteobacteria</taxon>
        <taxon>Cellvibrionales</taxon>
        <taxon>Halieaceae</taxon>
        <taxon>Parahaliea</taxon>
    </lineage>
</organism>
<keyword evidence="6" id="KW-1185">Reference proteome</keyword>
<evidence type="ECO:0000313" key="6">
    <source>
        <dbReference type="Proteomes" id="UP000664303"/>
    </source>
</evidence>
<dbReference type="EMBL" id="JAFKCZ010000008">
    <property type="protein sequence ID" value="MBN7797521.1"/>
    <property type="molecule type" value="Genomic_DNA"/>
</dbReference>
<evidence type="ECO:0008006" key="7">
    <source>
        <dbReference type="Google" id="ProtNLM"/>
    </source>
</evidence>
<dbReference type="Gene3D" id="3.40.50.1820">
    <property type="entry name" value="alpha/beta hydrolase"/>
    <property type="match status" value="1"/>
</dbReference>
<dbReference type="GO" id="GO:0016042">
    <property type="term" value="P:lipid catabolic process"/>
    <property type="evidence" value="ECO:0007669"/>
    <property type="project" value="UniProtKB-KW"/>
</dbReference>
<dbReference type="InterPro" id="IPR029058">
    <property type="entry name" value="AB_hydrolase_fold"/>
</dbReference>
<dbReference type="RefSeq" id="WP_206560964.1">
    <property type="nucleotide sequence ID" value="NZ_JAFKCZ010000008.1"/>
</dbReference>
<dbReference type="Proteomes" id="UP000664303">
    <property type="component" value="Unassembled WGS sequence"/>
</dbReference>
<dbReference type="PANTHER" id="PTHR10272:SF0">
    <property type="entry name" value="PLATELET-ACTIVATING FACTOR ACETYLHYDROLASE"/>
    <property type="match status" value="1"/>
</dbReference>
<reference evidence="5" key="1">
    <citation type="submission" date="2021-02" db="EMBL/GenBank/DDBJ databases">
        <title>PHA producing bacteria isolated from coastal sediment in Guangdong, Shenzhen.</title>
        <authorList>
            <person name="Zheng W."/>
            <person name="Yu S."/>
            <person name="Huang Y."/>
        </authorList>
    </citation>
    <scope>NUCLEOTIDE SEQUENCE</scope>
    <source>
        <strain evidence="5">TN14-10</strain>
    </source>
</reference>
<proteinExistence type="predicted"/>
<comment type="caution">
    <text evidence="5">The sequence shown here is derived from an EMBL/GenBank/DDBJ whole genome shotgun (WGS) entry which is preliminary data.</text>
</comment>
<gene>
    <name evidence="5" type="ORF">JYP50_13005</name>
</gene>
<keyword evidence="3" id="KW-0443">Lipid metabolism</keyword>
<feature type="transmembrane region" description="Helical" evidence="4">
    <location>
        <begin position="12"/>
        <end position="33"/>
    </location>
</feature>
<dbReference type="GO" id="GO:0003847">
    <property type="term" value="F:1-alkyl-2-acetylglycerophosphocholine esterase activity"/>
    <property type="evidence" value="ECO:0007669"/>
    <property type="project" value="TreeGrafter"/>
</dbReference>
<dbReference type="PANTHER" id="PTHR10272">
    <property type="entry name" value="PLATELET-ACTIVATING FACTOR ACETYLHYDROLASE"/>
    <property type="match status" value="1"/>
</dbReference>
<keyword evidence="4" id="KW-0812">Transmembrane</keyword>
<keyword evidence="4" id="KW-1133">Transmembrane helix</keyword>
<evidence type="ECO:0000313" key="5">
    <source>
        <dbReference type="EMBL" id="MBN7797521.1"/>
    </source>
</evidence>
<dbReference type="Pfam" id="PF03403">
    <property type="entry name" value="PAF-AH_p_II"/>
    <property type="match status" value="1"/>
</dbReference>
<evidence type="ECO:0000256" key="3">
    <source>
        <dbReference type="ARBA" id="ARBA00023098"/>
    </source>
</evidence>
<keyword evidence="4" id="KW-0472">Membrane</keyword>
<feature type="transmembrane region" description="Helical" evidence="4">
    <location>
        <begin position="65"/>
        <end position="82"/>
    </location>
</feature>
<sequence>MKWHAWTALELPMIASDVLILLALAVFLLAWWARGLRWRTALLFASLLVVFAAGIWGLANYRWQGGAGALVALLLLPLALFARGGGARKGGGVPWKSGIAVALLAGVAAAPLYLFPVRDLPPPGGPHAVGTRAFELVDISRRGVFAAGAAEPRRLLVRAWYPAGDVTGLPRRPYLSEAETKYTITGIGELFGLPFFAQYFSHGRSNAYEAAPLLAGAAQLPVVVFSHGYHAFAGQSSALMEALASRGYAVYSLQHTHDSAGTVFPDGGVVAADPAAAARSASTLEPSAADRAVLAGATPAERHAGIEAFAREARAQGHALVTQSAEVWLQDRIFLLDSLERGAVPGAVAELVAASDFRRTGQMGMSYGGSTTGAFCRVDARCAAGVNLDGRDFHLQGLKRSVPAPFMMLYSDFGILANMVGEDVGEPSMGYNDFSYERPELAGLREDVYRLMVRGATHAAYTDIPLFLRGWLRDLVTGPIDGATMIALQNDLVSGFFDTHLRGADVGFPAAQLRAYREHLRVIDSAALRGWWLDTHPRDATRQVTLQTAGGDVTLALYPRRSPEAVARLLSQVAAGDLDGRFLSRVAVGEGVQLALEGGADAVLDAGESRDPEFENGWGVVFLLPPTVEGGPARLFINLAREDGASPPARGIPLGRILGGGVALEALAREGRPLRVRRAVPAA</sequence>
<evidence type="ECO:0000256" key="4">
    <source>
        <dbReference type="SAM" id="Phobius"/>
    </source>
</evidence>
<feature type="transmembrane region" description="Helical" evidence="4">
    <location>
        <begin position="40"/>
        <end position="59"/>
    </location>
</feature>
<accession>A0A939IKN7</accession>
<keyword evidence="1" id="KW-0378">Hydrolase</keyword>
<feature type="transmembrane region" description="Helical" evidence="4">
    <location>
        <begin position="94"/>
        <end position="115"/>
    </location>
</feature>
<evidence type="ECO:0000256" key="2">
    <source>
        <dbReference type="ARBA" id="ARBA00022963"/>
    </source>
</evidence>
<dbReference type="AlphaFoldDB" id="A0A939IKN7"/>
<name>A0A939IKN7_9GAMM</name>